<comment type="caution">
    <text evidence="6">The sequence shown here is derived from an EMBL/GenBank/DDBJ whole genome shotgun (WGS) entry which is preliminary data.</text>
</comment>
<evidence type="ECO:0000256" key="3">
    <source>
        <dbReference type="ARBA" id="ARBA00022989"/>
    </source>
</evidence>
<keyword evidence="5" id="KW-0406">Ion transport</keyword>
<gene>
    <name evidence="6" type="ORF">I9W82_001586</name>
</gene>
<dbReference type="InterPro" id="IPR007274">
    <property type="entry name" value="Cop_transporter"/>
</dbReference>
<keyword evidence="5" id="KW-0813">Transport</keyword>
<comment type="similarity">
    <text evidence="5">Belongs to the copper transporter (Ctr) (TC 1.A.56) family. SLC31A subfamily.</text>
</comment>
<dbReference type="RefSeq" id="XP_067548822.1">
    <property type="nucleotide sequence ID" value="XM_067690347.1"/>
</dbReference>
<dbReference type="GeneID" id="93650215"/>
<feature type="transmembrane region" description="Helical" evidence="5">
    <location>
        <begin position="90"/>
        <end position="107"/>
    </location>
</feature>
<keyword evidence="2 5" id="KW-0812">Transmembrane</keyword>
<keyword evidence="7" id="KW-1185">Reference proteome</keyword>
<accession>A0A8H8DDC3</accession>
<evidence type="ECO:0000256" key="5">
    <source>
        <dbReference type="RuleBase" id="RU367022"/>
    </source>
</evidence>
<dbReference type="PANTHER" id="PTHR12483">
    <property type="entry name" value="SOLUTE CARRIER FAMILY 31 COPPER TRANSPORTERS"/>
    <property type="match status" value="1"/>
</dbReference>
<organism evidence="6 7">
    <name type="scientific">Candida metapsilosis</name>
    <dbReference type="NCBI Taxonomy" id="273372"/>
    <lineage>
        <taxon>Eukaryota</taxon>
        <taxon>Fungi</taxon>
        <taxon>Dikarya</taxon>
        <taxon>Ascomycota</taxon>
        <taxon>Saccharomycotina</taxon>
        <taxon>Pichiomycetes</taxon>
        <taxon>Debaryomycetaceae</taxon>
        <taxon>Candida/Lodderomyces clade</taxon>
        <taxon>Candida</taxon>
    </lineage>
</organism>
<dbReference type="EMBL" id="JAEOAQ010000002">
    <property type="protein sequence ID" value="KAG5419706.1"/>
    <property type="molecule type" value="Genomic_DNA"/>
</dbReference>
<keyword evidence="5" id="KW-0186">Copper</keyword>
<dbReference type="GO" id="GO:0005375">
    <property type="term" value="F:copper ion transmembrane transporter activity"/>
    <property type="evidence" value="ECO:0007669"/>
    <property type="project" value="UniProtKB-UniRule"/>
</dbReference>
<keyword evidence="3 5" id="KW-1133">Transmembrane helix</keyword>
<evidence type="ECO:0000313" key="6">
    <source>
        <dbReference type="EMBL" id="KAG5419706.1"/>
    </source>
</evidence>
<comment type="subcellular location">
    <subcellularLocation>
        <location evidence="1 5">Membrane</location>
        <topology evidence="1 5">Multi-pass membrane protein</topology>
    </subcellularLocation>
</comment>
<evidence type="ECO:0000313" key="7">
    <source>
        <dbReference type="Proteomes" id="UP000669133"/>
    </source>
</evidence>
<feature type="transmembrane region" description="Helical" evidence="5">
    <location>
        <begin position="219"/>
        <end position="236"/>
    </location>
</feature>
<name>A0A8H8DDC3_9ASCO</name>
<dbReference type="Proteomes" id="UP000669133">
    <property type="component" value="Unassembled WGS sequence"/>
</dbReference>
<evidence type="ECO:0000256" key="1">
    <source>
        <dbReference type="ARBA" id="ARBA00004141"/>
    </source>
</evidence>
<evidence type="ECO:0000256" key="2">
    <source>
        <dbReference type="ARBA" id="ARBA00022692"/>
    </source>
</evidence>
<evidence type="ECO:0000256" key="4">
    <source>
        <dbReference type="ARBA" id="ARBA00023136"/>
    </source>
</evidence>
<dbReference type="AlphaFoldDB" id="A0A8H8DDC3"/>
<dbReference type="Pfam" id="PF04145">
    <property type="entry name" value="Ctr"/>
    <property type="match status" value="1"/>
</dbReference>
<proteinExistence type="inferred from homology"/>
<dbReference type="GO" id="GO:0005886">
    <property type="term" value="C:plasma membrane"/>
    <property type="evidence" value="ECO:0007669"/>
    <property type="project" value="TreeGrafter"/>
</dbReference>
<keyword evidence="5" id="KW-0187">Copper transport</keyword>
<keyword evidence="4 5" id="KW-0472">Membrane</keyword>
<reference evidence="6 7" key="1">
    <citation type="submission" date="2020-12" db="EMBL/GenBank/DDBJ databases">
        <title>Effect of drift, selection, and recombination on the evolution of hybrid genomes in Candida yeast pathogens.</title>
        <authorList>
            <person name="Mixao V."/>
            <person name="Ksiezopolska E."/>
            <person name="Saus E."/>
            <person name="Boekhout T."/>
            <person name="Gacser A."/>
            <person name="Gabaldon T."/>
        </authorList>
    </citation>
    <scope>NUCLEOTIDE SEQUENCE [LARGE SCALE GENOMIC DNA]</scope>
    <source>
        <strain evidence="6 7">BP57</strain>
    </source>
</reference>
<protein>
    <recommendedName>
        <fullName evidence="5">Copper transport protein</fullName>
    </recommendedName>
</protein>
<sequence>MYKRHDMNNMGSSSMDMMGSMATTTMSMAMETMTHAMNHTGSSDNNSSSSSMGDMGGMSDMASMHMYFTREFQDYPVIFKGLTASNKGEAFGIFVLLFVAAFFARFLEFIRNYLEEVVWQNDKYSEFEAGVVNHSANLQPSTSAQAVAGVAGGRSIDDDSLDKHVSNEAVNVQSQEPHPSKSKLPMASTIMRDAIRLVLCVVPDLFGYTLMLAAMTFTLTYFFAVVIGSGVGRFVSERLMEKFRIKRTPPRNCC</sequence>
<dbReference type="PANTHER" id="PTHR12483:SF27">
    <property type="entry name" value="COPPER TRANSPORT PROTEIN CTR1"/>
    <property type="match status" value="1"/>
</dbReference>
<dbReference type="OrthoDB" id="73901at2759"/>